<dbReference type="AlphaFoldDB" id="A0A914EHH6"/>
<keyword evidence="5" id="KW-0472">Membrane</keyword>
<dbReference type="PANTHER" id="PTHR47024">
    <property type="entry name" value="BIOFILM ABSENT ON HEAD (AFTER YERSINIA EXPOSURE)-RELATED"/>
    <property type="match status" value="1"/>
</dbReference>
<proteinExistence type="inferred from homology"/>
<sequence length="291" mass="34268">MVSREVYEVLKAYEKMGVVELIPAENLPTSSETGFNPDSWIFRTGDRVYQNDCVMRAKTKFVASIDSDEIMIPQGNLTMLEFLENEIKNDPKVGGFQLFHQAMQYDPKKMSHLKASRKDFDWKKLEYDWLKTASIHNKNWAMGKSINMPDHVNIISIHFIAQMQHPYKILDVPHAKAVYYHVRISWLGKENPTKENNSHLYEPKLRSFFNDDFVKTVLSNYQKVMKEVETNMGRKPITYYEVFDILPKCLKDWRSYHQCSPLVMCYKDLSNFTEWVYANPSNYEAKYLLTL</sequence>
<evidence type="ECO:0000256" key="4">
    <source>
        <dbReference type="ARBA" id="ARBA00022679"/>
    </source>
</evidence>
<accession>A0A914EHH6</accession>
<keyword evidence="7" id="KW-1185">Reference proteome</keyword>
<evidence type="ECO:0000313" key="7">
    <source>
        <dbReference type="Proteomes" id="UP000887540"/>
    </source>
</evidence>
<evidence type="ECO:0000256" key="3">
    <source>
        <dbReference type="ARBA" id="ARBA00022676"/>
    </source>
</evidence>
<comment type="similarity">
    <text evidence="2 6">Belongs to the glycosyltransferase 92 family.</text>
</comment>
<evidence type="ECO:0000256" key="5">
    <source>
        <dbReference type="ARBA" id="ARBA00023136"/>
    </source>
</evidence>
<keyword evidence="3 6" id="KW-0328">Glycosyltransferase</keyword>
<dbReference type="GO" id="GO:0016757">
    <property type="term" value="F:glycosyltransferase activity"/>
    <property type="evidence" value="ECO:0007669"/>
    <property type="project" value="UniProtKB-UniRule"/>
</dbReference>
<dbReference type="Pfam" id="PF01697">
    <property type="entry name" value="Glyco_transf_92"/>
    <property type="match status" value="1"/>
</dbReference>
<evidence type="ECO:0000256" key="1">
    <source>
        <dbReference type="ARBA" id="ARBA00004167"/>
    </source>
</evidence>
<dbReference type="WBParaSite" id="ACRNAN_scaffold8140.g24817.t1">
    <property type="protein sequence ID" value="ACRNAN_scaffold8140.g24817.t1"/>
    <property type="gene ID" value="ACRNAN_scaffold8140.g24817"/>
</dbReference>
<dbReference type="PANTHER" id="PTHR47024:SF1">
    <property type="entry name" value="GLYCOSYLTRANSFERASE FAMILY 92 PROTEIN"/>
    <property type="match status" value="1"/>
</dbReference>
<dbReference type="EC" id="2.4.1.-" evidence="6"/>
<dbReference type="GO" id="GO:0016020">
    <property type="term" value="C:membrane"/>
    <property type="evidence" value="ECO:0007669"/>
    <property type="project" value="UniProtKB-SubCell"/>
</dbReference>
<dbReference type="Proteomes" id="UP000887540">
    <property type="component" value="Unplaced"/>
</dbReference>
<protein>
    <recommendedName>
        <fullName evidence="6">Glycosyltransferase family 92 protein</fullName>
        <ecNumber evidence="6">2.4.1.-</ecNumber>
    </recommendedName>
</protein>
<name>A0A914EHH6_9BILA</name>
<comment type="subcellular location">
    <subcellularLocation>
        <location evidence="1">Membrane</location>
        <topology evidence="1">Single-pass membrane protein</topology>
    </subcellularLocation>
</comment>
<evidence type="ECO:0000256" key="2">
    <source>
        <dbReference type="ARBA" id="ARBA00007647"/>
    </source>
</evidence>
<dbReference type="InterPro" id="IPR008166">
    <property type="entry name" value="Glyco_transf_92"/>
</dbReference>
<evidence type="ECO:0000256" key="6">
    <source>
        <dbReference type="RuleBase" id="RU366017"/>
    </source>
</evidence>
<evidence type="ECO:0000313" key="8">
    <source>
        <dbReference type="WBParaSite" id="ACRNAN_scaffold8140.g24817.t1"/>
    </source>
</evidence>
<keyword evidence="4 6" id="KW-0808">Transferase</keyword>
<reference evidence="8" key="1">
    <citation type="submission" date="2022-11" db="UniProtKB">
        <authorList>
            <consortium name="WormBaseParasite"/>
        </authorList>
    </citation>
    <scope>IDENTIFICATION</scope>
</reference>
<organism evidence="7 8">
    <name type="scientific">Acrobeloides nanus</name>
    <dbReference type="NCBI Taxonomy" id="290746"/>
    <lineage>
        <taxon>Eukaryota</taxon>
        <taxon>Metazoa</taxon>
        <taxon>Ecdysozoa</taxon>
        <taxon>Nematoda</taxon>
        <taxon>Chromadorea</taxon>
        <taxon>Rhabditida</taxon>
        <taxon>Tylenchina</taxon>
        <taxon>Cephalobomorpha</taxon>
        <taxon>Cephaloboidea</taxon>
        <taxon>Cephalobidae</taxon>
        <taxon>Acrobeloides</taxon>
    </lineage>
</organism>